<feature type="transmembrane region" description="Helical" evidence="11">
    <location>
        <begin position="53"/>
        <end position="73"/>
    </location>
</feature>
<feature type="transmembrane region" description="Helical" evidence="11">
    <location>
        <begin position="409"/>
        <end position="427"/>
    </location>
</feature>
<keyword evidence="15" id="KW-1185">Reference proteome</keyword>
<feature type="transmembrane region" description="Helical" evidence="11">
    <location>
        <begin position="14"/>
        <end position="33"/>
    </location>
</feature>
<keyword evidence="6" id="KW-0809">Transit peptide</keyword>
<dbReference type="PANTHER" id="PTHR24221">
    <property type="entry name" value="ATP-BINDING CASSETTE SUB-FAMILY B"/>
    <property type="match status" value="1"/>
</dbReference>
<evidence type="ECO:0000313" key="15">
    <source>
        <dbReference type="Proteomes" id="UP001140453"/>
    </source>
</evidence>
<evidence type="ECO:0000256" key="6">
    <source>
        <dbReference type="ARBA" id="ARBA00022946"/>
    </source>
</evidence>
<accession>A0A9W8Z1G5</accession>
<dbReference type="CDD" id="cd03253">
    <property type="entry name" value="ABCC_ATM1_transporter"/>
    <property type="match status" value="1"/>
</dbReference>
<dbReference type="GO" id="GO:0000041">
    <property type="term" value="P:transition metal ion transport"/>
    <property type="evidence" value="ECO:0007669"/>
    <property type="project" value="UniProtKB-ARBA"/>
</dbReference>
<dbReference type="OrthoDB" id="6500128at2759"/>
<feature type="transmembrane region" description="Helical" evidence="11">
    <location>
        <begin position="79"/>
        <end position="97"/>
    </location>
</feature>
<feature type="region of interest" description="Disordered" evidence="10">
    <location>
        <begin position="196"/>
        <end position="230"/>
    </location>
</feature>
<feature type="domain" description="ABC transporter" evidence="12">
    <location>
        <begin position="589"/>
        <end position="823"/>
    </location>
</feature>
<dbReference type="Proteomes" id="UP001140453">
    <property type="component" value="Unassembled WGS sequence"/>
</dbReference>
<gene>
    <name evidence="14" type="ORF">N0V93_001326</name>
</gene>
<feature type="domain" description="ABC transmembrane type-1" evidence="13">
    <location>
        <begin position="267"/>
        <end position="555"/>
    </location>
</feature>
<dbReference type="Pfam" id="PF00664">
    <property type="entry name" value="ABC_membrane"/>
    <property type="match status" value="1"/>
</dbReference>
<feature type="region of interest" description="Disordered" evidence="10">
    <location>
        <begin position="828"/>
        <end position="883"/>
    </location>
</feature>
<dbReference type="SUPFAM" id="SSF52540">
    <property type="entry name" value="P-loop containing nucleoside triphosphate hydrolases"/>
    <property type="match status" value="1"/>
</dbReference>
<evidence type="ECO:0000259" key="12">
    <source>
        <dbReference type="PROSITE" id="PS50893"/>
    </source>
</evidence>
<dbReference type="FunFam" id="3.40.50.300:FF:000186">
    <property type="entry name" value="ATP-binding cassette sub-family B member 7, mitochondrial"/>
    <property type="match status" value="1"/>
</dbReference>
<dbReference type="CDD" id="cd18583">
    <property type="entry name" value="ABC_6TM_HMT1"/>
    <property type="match status" value="1"/>
</dbReference>
<dbReference type="GO" id="GO:0005524">
    <property type="term" value="F:ATP binding"/>
    <property type="evidence" value="ECO:0007669"/>
    <property type="project" value="UniProtKB-KW"/>
</dbReference>
<comment type="similarity">
    <text evidence="9">Belongs to the ABC transporter superfamily. ABCB family. Heavy Metal importer (TC 3.A.1.210) subfamily.</text>
</comment>
<keyword evidence="7 11" id="KW-1133">Transmembrane helix</keyword>
<keyword evidence="8 11" id="KW-0472">Membrane</keyword>
<protein>
    <recommendedName>
        <fullName evidence="16">Heavy metal tolerance protein</fullName>
    </recommendedName>
</protein>
<evidence type="ECO:0000256" key="3">
    <source>
        <dbReference type="ARBA" id="ARBA00022692"/>
    </source>
</evidence>
<evidence type="ECO:0008006" key="16">
    <source>
        <dbReference type="Google" id="ProtNLM"/>
    </source>
</evidence>
<keyword evidence="2" id="KW-0813">Transport</keyword>
<dbReference type="InterPro" id="IPR003439">
    <property type="entry name" value="ABC_transporter-like_ATP-bd"/>
</dbReference>
<dbReference type="AlphaFoldDB" id="A0A9W8Z1G5"/>
<dbReference type="Gene3D" id="1.20.1560.10">
    <property type="entry name" value="ABC transporter type 1, transmembrane domain"/>
    <property type="match status" value="1"/>
</dbReference>
<dbReference type="EMBL" id="JAPEVB010000001">
    <property type="protein sequence ID" value="KAJ4397102.1"/>
    <property type="molecule type" value="Genomic_DNA"/>
</dbReference>
<feature type="transmembrane region" description="Helical" evidence="11">
    <location>
        <begin position="492"/>
        <end position="517"/>
    </location>
</feature>
<keyword evidence="4" id="KW-0547">Nucleotide-binding</keyword>
<evidence type="ECO:0000259" key="13">
    <source>
        <dbReference type="PROSITE" id="PS50929"/>
    </source>
</evidence>
<dbReference type="PROSITE" id="PS50929">
    <property type="entry name" value="ABC_TM1F"/>
    <property type="match status" value="1"/>
</dbReference>
<evidence type="ECO:0000256" key="9">
    <source>
        <dbReference type="ARBA" id="ARBA00024363"/>
    </source>
</evidence>
<dbReference type="SUPFAM" id="SSF90123">
    <property type="entry name" value="ABC transporter transmembrane region"/>
    <property type="match status" value="1"/>
</dbReference>
<evidence type="ECO:0000256" key="2">
    <source>
        <dbReference type="ARBA" id="ARBA00022448"/>
    </source>
</evidence>
<feature type="compositionally biased region" description="Basic and acidic residues" evidence="10">
    <location>
        <begin position="206"/>
        <end position="230"/>
    </location>
</feature>
<dbReference type="InterPro" id="IPR036640">
    <property type="entry name" value="ABC1_TM_sf"/>
</dbReference>
<keyword evidence="3 11" id="KW-0812">Transmembrane</keyword>
<evidence type="ECO:0000256" key="10">
    <source>
        <dbReference type="SAM" id="MobiDB-lite"/>
    </source>
</evidence>
<dbReference type="InterPro" id="IPR017871">
    <property type="entry name" value="ABC_transporter-like_CS"/>
</dbReference>
<dbReference type="InterPro" id="IPR003593">
    <property type="entry name" value="AAA+_ATPase"/>
</dbReference>
<sequence>MAVSLHLLLVSLRYAYPTLLFVYFLASLAVAACTFQKPSAIVKHPRRRLIKSILLATAITYAAQYVVALTHWNTAPRDTTVSLLACAMVYALEFLILHDTKKPVWRTYIGSLAIGFVVEPLLAVLSLLSHAYHSPKYTQALNILFLATRMLCLALGMIVYFGWKSCGTLRDGSHSEQQALLRKRANGDSEATLVSAYGSTDDEPEEATKSSTRDPESEWERSHRQAEEQVDKRLQESGNWLVYAKGFKLFLPYVWPFHDRRLQVRAALVGVCLLVNNALNVLIPNQLGVVTKALSGSASEQASQNPWIQVLIFAGLKLSASEAGVSLIRSILWLPVDQYSEGAIVEAAHTHILNLDAHFHDTKTLSDMLLAVQNSDSISGMLNTICFELIPNIIDVGIAFIYLTAKFGPWEGLITIGTSTLFIYLATSTIARSRAARQACNKAYYDEWYIMNSGFTGWSTVASFNQTSYECNRFSAAVRERLAKSKAYSVDLYWAQAVQYLVLLAGLVAGLFLAVWQVTREHSIDASDFVVLLTYWSQLVSPLTFFAGLGKSVNRSLVDAERILEIMETKPHVVNEPNAPPLHFKSGQVEFQSVRFSYDDKKEILKNISLSVKPGQTIAFVGKTGAGKSTILKLLDRFYDVTEGFIRIDGQDIRNVDVHSLRAHIGVVPQSPVLFNDSIMDNVRYARLDATDEEVYDACKAAAIHDQILGFSEGYNTRVGERGMKLSGGELQRVAIARAILRKPKMVLLDEATSAIDTETESKIQAALHRLCKNRTTFIVAHRLSTVMNADRIIVVDDGAILEQGTHEKLISAGGKYAELWSKQTFIKPKTDSQRSDDQGSHTPRRSDAARTTSTGDQAEDSAENDHIEAAQVKTPSGHKREV</sequence>
<feature type="transmembrane region" description="Helical" evidence="11">
    <location>
        <begin position="140"/>
        <end position="163"/>
    </location>
</feature>
<feature type="compositionally biased region" description="Basic and acidic residues" evidence="10">
    <location>
        <begin position="829"/>
        <end position="849"/>
    </location>
</feature>
<dbReference type="GO" id="GO:0016020">
    <property type="term" value="C:membrane"/>
    <property type="evidence" value="ECO:0007669"/>
    <property type="project" value="UniProtKB-SubCell"/>
</dbReference>
<dbReference type="GO" id="GO:0016887">
    <property type="term" value="F:ATP hydrolysis activity"/>
    <property type="evidence" value="ECO:0007669"/>
    <property type="project" value="InterPro"/>
</dbReference>
<evidence type="ECO:0000256" key="4">
    <source>
        <dbReference type="ARBA" id="ARBA00022741"/>
    </source>
</evidence>
<dbReference type="InterPro" id="IPR027417">
    <property type="entry name" value="P-loop_NTPase"/>
</dbReference>
<dbReference type="InterPro" id="IPR011527">
    <property type="entry name" value="ABC1_TM_dom"/>
</dbReference>
<keyword evidence="5" id="KW-0067">ATP-binding</keyword>
<evidence type="ECO:0000313" key="14">
    <source>
        <dbReference type="EMBL" id="KAJ4397102.1"/>
    </source>
</evidence>
<reference evidence="14" key="1">
    <citation type="submission" date="2022-10" db="EMBL/GenBank/DDBJ databases">
        <title>Tapping the CABI collections for fungal endophytes: first genome assemblies for Collariella, Neodidymelliopsis, Ascochyta clinopodiicola, Didymella pomorum, Didymosphaeria variabile, Neocosmospora piperis and Neocucurbitaria cava.</title>
        <authorList>
            <person name="Hill R."/>
        </authorList>
    </citation>
    <scope>NUCLEOTIDE SEQUENCE</scope>
    <source>
        <strain evidence="14">IMI 355082</strain>
    </source>
</reference>
<dbReference type="PANTHER" id="PTHR24221:SF503">
    <property type="entry name" value="MITOCHONDRIAL POTASSIUM CHANNEL ATP-BINDING SUBUNIT"/>
    <property type="match status" value="1"/>
</dbReference>
<evidence type="ECO:0000256" key="1">
    <source>
        <dbReference type="ARBA" id="ARBA00004141"/>
    </source>
</evidence>
<dbReference type="SMART" id="SM00382">
    <property type="entry name" value="AAA"/>
    <property type="match status" value="1"/>
</dbReference>
<dbReference type="PROSITE" id="PS50893">
    <property type="entry name" value="ABC_TRANSPORTER_2"/>
    <property type="match status" value="1"/>
</dbReference>
<dbReference type="PROSITE" id="PS00211">
    <property type="entry name" value="ABC_TRANSPORTER_1"/>
    <property type="match status" value="1"/>
</dbReference>
<dbReference type="Gene3D" id="3.40.50.300">
    <property type="entry name" value="P-loop containing nucleotide triphosphate hydrolases"/>
    <property type="match status" value="1"/>
</dbReference>
<proteinExistence type="inferred from homology"/>
<comment type="subcellular location">
    <subcellularLocation>
        <location evidence="1">Membrane</location>
        <topology evidence="1">Multi-pass membrane protein</topology>
    </subcellularLocation>
</comment>
<organism evidence="14 15">
    <name type="scientific">Gnomoniopsis smithogilvyi</name>
    <dbReference type="NCBI Taxonomy" id="1191159"/>
    <lineage>
        <taxon>Eukaryota</taxon>
        <taxon>Fungi</taxon>
        <taxon>Dikarya</taxon>
        <taxon>Ascomycota</taxon>
        <taxon>Pezizomycotina</taxon>
        <taxon>Sordariomycetes</taxon>
        <taxon>Sordariomycetidae</taxon>
        <taxon>Diaporthales</taxon>
        <taxon>Gnomoniaceae</taxon>
        <taxon>Gnomoniopsis</taxon>
    </lineage>
</organism>
<feature type="transmembrane region" description="Helical" evidence="11">
    <location>
        <begin position="385"/>
        <end position="403"/>
    </location>
</feature>
<evidence type="ECO:0000256" key="8">
    <source>
        <dbReference type="ARBA" id="ARBA00023136"/>
    </source>
</evidence>
<feature type="transmembrane region" description="Helical" evidence="11">
    <location>
        <begin position="109"/>
        <end position="128"/>
    </location>
</feature>
<dbReference type="GO" id="GO:0140359">
    <property type="term" value="F:ABC-type transporter activity"/>
    <property type="evidence" value="ECO:0007669"/>
    <property type="project" value="InterPro"/>
</dbReference>
<evidence type="ECO:0000256" key="11">
    <source>
        <dbReference type="SAM" id="Phobius"/>
    </source>
</evidence>
<evidence type="ECO:0000256" key="5">
    <source>
        <dbReference type="ARBA" id="ARBA00022840"/>
    </source>
</evidence>
<comment type="caution">
    <text evidence="14">The sequence shown here is derived from an EMBL/GenBank/DDBJ whole genome shotgun (WGS) entry which is preliminary data.</text>
</comment>
<dbReference type="Pfam" id="PF00005">
    <property type="entry name" value="ABC_tran"/>
    <property type="match status" value="1"/>
</dbReference>
<dbReference type="InterPro" id="IPR039421">
    <property type="entry name" value="Type_1_exporter"/>
</dbReference>
<evidence type="ECO:0000256" key="7">
    <source>
        <dbReference type="ARBA" id="ARBA00022989"/>
    </source>
</evidence>
<name>A0A9W8Z1G5_9PEZI</name>